<name>A0A0N5CPN1_THECL</name>
<feature type="region of interest" description="Disordered" evidence="1">
    <location>
        <begin position="426"/>
        <end position="490"/>
    </location>
</feature>
<proteinExistence type="predicted"/>
<gene>
    <name evidence="3" type="ORF">TCLT_LOCUS2180</name>
</gene>
<dbReference type="PANTHER" id="PTHR16207:SF11">
    <property type="entry name" value="SET DOMAIN-CONTAINING PROTEIN"/>
    <property type="match status" value="1"/>
</dbReference>
<dbReference type="InterPro" id="IPR056242">
    <property type="entry name" value="PIN_TASOR"/>
</dbReference>
<dbReference type="STRING" id="103827.A0A0N5CPN1"/>
<evidence type="ECO:0000313" key="5">
    <source>
        <dbReference type="WBParaSite" id="TCLT_0000217901-mRNA-1"/>
    </source>
</evidence>
<dbReference type="PANTHER" id="PTHR16207">
    <property type="entry name" value="SET DOMAIN-CONTAINING PROTEIN"/>
    <property type="match status" value="1"/>
</dbReference>
<feature type="domain" description="TASOR PIN" evidence="2">
    <location>
        <begin position="886"/>
        <end position="1036"/>
    </location>
</feature>
<dbReference type="Proteomes" id="UP000276776">
    <property type="component" value="Unassembled WGS sequence"/>
</dbReference>
<evidence type="ECO:0000256" key="1">
    <source>
        <dbReference type="SAM" id="MobiDB-lite"/>
    </source>
</evidence>
<feature type="compositionally biased region" description="Basic and acidic residues" evidence="1">
    <location>
        <begin position="463"/>
        <end position="476"/>
    </location>
</feature>
<dbReference type="GO" id="GO:0045814">
    <property type="term" value="P:negative regulation of gene expression, epigenetic"/>
    <property type="evidence" value="ECO:0007669"/>
    <property type="project" value="InterPro"/>
</dbReference>
<dbReference type="InterPro" id="IPR046432">
    <property type="entry name" value="TASOR"/>
</dbReference>
<evidence type="ECO:0000313" key="3">
    <source>
        <dbReference type="EMBL" id="VDM97985.1"/>
    </source>
</evidence>
<feature type="region of interest" description="Disordered" evidence="1">
    <location>
        <begin position="784"/>
        <end position="808"/>
    </location>
</feature>
<dbReference type="EMBL" id="UYYF01000392">
    <property type="protein sequence ID" value="VDM97985.1"/>
    <property type="molecule type" value="Genomic_DNA"/>
</dbReference>
<dbReference type="OrthoDB" id="5960959at2759"/>
<dbReference type="Pfam" id="PF24630">
    <property type="entry name" value="PIN_TASOR"/>
    <property type="match status" value="1"/>
</dbReference>
<evidence type="ECO:0000313" key="4">
    <source>
        <dbReference type="Proteomes" id="UP000276776"/>
    </source>
</evidence>
<feature type="compositionally biased region" description="Basic and acidic residues" evidence="1">
    <location>
        <begin position="430"/>
        <end position="442"/>
    </location>
</feature>
<feature type="compositionally biased region" description="Low complexity" evidence="1">
    <location>
        <begin position="443"/>
        <end position="454"/>
    </location>
</feature>
<dbReference type="WBParaSite" id="TCLT_0000217901-mRNA-1">
    <property type="protein sequence ID" value="TCLT_0000217901-mRNA-1"/>
    <property type="gene ID" value="TCLT_0000217901"/>
</dbReference>
<dbReference type="GO" id="GO:0005654">
    <property type="term" value="C:nucleoplasm"/>
    <property type="evidence" value="ECO:0007669"/>
    <property type="project" value="TreeGrafter"/>
</dbReference>
<protein>
    <submittedName>
        <fullName evidence="5">DUF3715 domain-containing protein</fullName>
    </submittedName>
</protein>
<accession>A0A0N5CPN1</accession>
<organism evidence="5">
    <name type="scientific">Thelazia callipaeda</name>
    <name type="common">Oriental eyeworm</name>
    <name type="synonym">Parasitic nematode</name>
    <dbReference type="NCBI Taxonomy" id="103827"/>
    <lineage>
        <taxon>Eukaryota</taxon>
        <taxon>Metazoa</taxon>
        <taxon>Ecdysozoa</taxon>
        <taxon>Nematoda</taxon>
        <taxon>Chromadorea</taxon>
        <taxon>Rhabditida</taxon>
        <taxon>Spirurina</taxon>
        <taxon>Spiruromorpha</taxon>
        <taxon>Thelazioidea</taxon>
        <taxon>Thelaziidae</taxon>
        <taxon>Thelazia</taxon>
    </lineage>
</organism>
<dbReference type="AlphaFoldDB" id="A0A0N5CPN1"/>
<reference evidence="5" key="1">
    <citation type="submission" date="2017-02" db="UniProtKB">
        <authorList>
            <consortium name="WormBaseParasite"/>
        </authorList>
    </citation>
    <scope>IDENTIFICATION</scope>
</reference>
<feature type="compositionally biased region" description="Low complexity" evidence="1">
    <location>
        <begin position="790"/>
        <end position="805"/>
    </location>
</feature>
<reference evidence="3 4" key="2">
    <citation type="submission" date="2018-11" db="EMBL/GenBank/DDBJ databases">
        <authorList>
            <consortium name="Pathogen Informatics"/>
        </authorList>
    </citation>
    <scope>NUCLEOTIDE SEQUENCE [LARGE SCALE GENOMIC DNA]</scope>
</reference>
<dbReference type="OMA" id="MKPHECD"/>
<keyword evidence="4" id="KW-1185">Reference proteome</keyword>
<sequence length="1038" mass="117207">MFIVAKKQSDCYTNDLNLNTESFQNVYQRAIFSHLSSSCQDRDLIRILRCRVIKNEILETRLELISQYGVSVHNNFVGDLGEPSYGVYLSENPDLVTPAPFIGRIKLRILVCQILKGKCNIVGLGSYHLMPTKGCQSHAAVQPLDCKLTRHDNYRYHQLFLFEENEEKYMKSPANVLPYAAYEVEFAQNTVLSFKALDCTVWSGSLLIGNRRYDRISLNSLASAAKPPLLDTFQITDLIPWTACLAFPPILELLKPPTLGEIGLKKEASSVLLNDTKRRVYYFTLFSEDDSQDIVLLHESMRIRRALGVTIFPSIGIFILIPNGLFSDLLSIPKKSGNIFHCLYFTSSLDFSLIHGAFDTMSIEENDEFLRPLLLQERVDGLDARVQELVRNVAKKVLISEENVTKKLIIQRDILNTAPVDMDIDDSDNENEKLKWQHEQHSSDLSFESSTSSSFNKMLSKVKSCDPRREKLLHSRDPRKRPFSHLKSPTLSCSAEKRKYSNWSSVQTNSDTEKKVSLKSWYDRTDFPVGLKFQFASMSSDLCSTEYRNHSPSDLLFDGNSSPKTTSQVQQSLESVSSNLCAISSAHNDTDSPASPPQESGVFVATAPKIISDHDIRSVADSSFHMPVPQYRPPEVTPFTALTSTEALKNSISLTNKQHRSEVEKTPITTFIDSEKPEESMLLLPELISFPSSIKNNIAVGREMASSIQSPEHLRWNLFPHIKIDDKDTSLRIPETDSSNTGDVDMRTMHRNSFVQDVSHDASSSTAASSVPVMKRPIVLSNGDTDHRIISPSIRPSTSTQQPPSGNLAEKTIRLSHDHSFSPLTTFPSVRPPVYRDVPSTSHSTGFNQPRTYGFFNQPAVSCQAKPYFKRSITNNNYLSRPQRRGVFVIDSALLTIGSLEPEFFRLVLDRFLYWKKNGSISWLVKLHTHVRQALSSSGLASSSNPKLGERYIRYEEIIAEYENHKILQTMKPHECDKKTYDMNMVLKCLTHIANTSKKYSMIYLTDVIKDSPIGQQITCLGFEVCCSSDLRKKFSLS</sequence>
<evidence type="ECO:0000259" key="2">
    <source>
        <dbReference type="Pfam" id="PF24630"/>
    </source>
</evidence>